<evidence type="ECO:0000313" key="3">
    <source>
        <dbReference type="Proteomes" id="UP000010959"/>
    </source>
</evidence>
<organism evidence="2 3">
    <name type="scientific">Rhodopirellula baltica SWK14</name>
    <dbReference type="NCBI Taxonomy" id="993516"/>
    <lineage>
        <taxon>Bacteria</taxon>
        <taxon>Pseudomonadati</taxon>
        <taxon>Planctomycetota</taxon>
        <taxon>Planctomycetia</taxon>
        <taxon>Pirellulales</taxon>
        <taxon>Pirellulaceae</taxon>
        <taxon>Rhodopirellula</taxon>
    </lineage>
</organism>
<evidence type="ECO:0000313" key="2">
    <source>
        <dbReference type="EMBL" id="ELP32496.1"/>
    </source>
</evidence>
<dbReference type="Proteomes" id="UP000010959">
    <property type="component" value="Unassembled WGS sequence"/>
</dbReference>
<gene>
    <name evidence="2" type="ORF">RBSWK_03628</name>
</gene>
<evidence type="ECO:0000256" key="1">
    <source>
        <dbReference type="SAM" id="MobiDB-lite"/>
    </source>
</evidence>
<dbReference type="PATRIC" id="fig|993516.3.peg.3873"/>
<accession>L7CHH8</accession>
<feature type="region of interest" description="Disordered" evidence="1">
    <location>
        <begin position="526"/>
        <end position="549"/>
    </location>
</feature>
<reference evidence="2 3" key="1">
    <citation type="journal article" date="2013" name="Mar. Genomics">
        <title>Expression of sulfatases in Rhodopirellula baltica and the diversity of sulfatases in the genus Rhodopirellula.</title>
        <authorList>
            <person name="Wegner C.E."/>
            <person name="Richter-Heitmann T."/>
            <person name="Klindworth A."/>
            <person name="Klockow C."/>
            <person name="Richter M."/>
            <person name="Achstetter T."/>
            <person name="Glockner F.O."/>
            <person name="Harder J."/>
        </authorList>
    </citation>
    <scope>NUCLEOTIDE SEQUENCE [LARGE SCALE GENOMIC DNA]</scope>
    <source>
        <strain evidence="2 3">SWK14</strain>
    </source>
</reference>
<name>L7CHH8_RHOBT</name>
<dbReference type="AlphaFoldDB" id="L7CHH8"/>
<feature type="compositionally biased region" description="Pro residues" evidence="1">
    <location>
        <begin position="534"/>
        <end position="549"/>
    </location>
</feature>
<dbReference type="EMBL" id="AMWG01000103">
    <property type="protein sequence ID" value="ELP32496.1"/>
    <property type="molecule type" value="Genomic_DNA"/>
</dbReference>
<comment type="caution">
    <text evidence="2">The sequence shown here is derived from an EMBL/GenBank/DDBJ whole genome shotgun (WGS) entry which is preliminary data.</text>
</comment>
<proteinExistence type="predicted"/>
<sequence length="869" mass="93288">MRFLQSKLARDWRPKVSRIWSRSWAKWTRADAAEVRPPARFVPSIRPLEKRLVLNATAELTALGELLVQGDAGFDTIESSLTPGGELQFTDSVTGIIPITIGQDVIGNSIQVDSIGVDAITGGRVRVNLGAGNDSLLLRLPDGLDATVRGGLGNDSVDVEVLSPSTIGNNVDVSAEMISVRGNATTSFALLPELGMSVVNINELTTEDVGRVDLGEATTTVQDRVQLIGLQDDLVLESHLTTPVLEVTGQGAVRQLATSTLVVDDLDVTADAEVTLNQSGNQISNVRILTTNADVQLVSQSDLIVEQIDAGNARVEVFANSINDSAADNLADFIADDLLLEANDGIGNIRELELQSVTQLDVDAGDGNVDLVWLAVDEPVVARVEFGAGDFRLEQFGGLDLTLEKVIVHQGSIWVRNDGDVIIKDVMAGDGFVDVHAEGDLILMDDESVEDGSDRKSDPEVVALGTDGRVRLSSSQRIVALDDVQIQAASIEAGAVTLSAPAIELGRQFEINTGDGVGIARQFTPRPVLDPEDLVPPNPDLPPRPAAPPVAPEPGELTEAFYQHDSIRTNILSQFDVNDAEGILSVNLGTEGENGLTLIVDWGAETERFQRVENLPGSFQTTSVSHVYLENDILESTLNGRGSATDPLNVLFAVEHHESIQLIGESITQPNTDGLLVSLDVPGSVISSTDNPLTQTSAGPILESGAAFFVIPRVNVPLAFLPVRDVIPEPVDPVTPVVITTTTTLTSVTFETSEASSSPTAIREEFFQLRALSPDPEAADLIEPVRLPDRSLESDSLNRLFSKLPDGEYEIQYVIGEADERTILQVELRDGRPIQTGDDLEAGTLRLIPLDLEELDSDQLPNKEPDRDE</sequence>
<protein>
    <submittedName>
        <fullName evidence="2">Uncharacterized protein</fullName>
    </submittedName>
</protein>